<dbReference type="Proteomes" id="UP000003155">
    <property type="component" value="Unassembled WGS sequence"/>
</dbReference>
<sequence>MASLPDASFTTDCFHPDDILQGCGRSTRLVSADNTICDGHRHAGRRWEDRFIPATILHPKKRMTDLYGKQLPDNDTRTAPDEKATLHIPLFRR</sequence>
<accession>F0H9A9</accession>
<evidence type="ECO:0000313" key="2">
    <source>
        <dbReference type="Proteomes" id="UP000003155"/>
    </source>
</evidence>
<reference evidence="1 2" key="1">
    <citation type="submission" date="2011-02" db="EMBL/GenBank/DDBJ databases">
        <authorList>
            <person name="Durkin A.S."/>
            <person name="Madupu R."/>
            <person name="Torralba M."/>
            <person name="Gillis M."/>
            <person name="Methe B."/>
            <person name="Sutton G."/>
            <person name="Nelson K.E."/>
        </authorList>
    </citation>
    <scope>NUCLEOTIDE SEQUENCE [LARGE SCALE GENOMIC DNA]</scope>
    <source>
        <strain evidence="1 2">CRIS 18C-A</strain>
    </source>
</reference>
<name>F0H9A9_9BACT</name>
<proteinExistence type="predicted"/>
<protein>
    <submittedName>
        <fullName evidence="1">Uncharacterized protein</fullName>
    </submittedName>
</protein>
<dbReference type="AlphaFoldDB" id="F0H9A9"/>
<dbReference type="EMBL" id="AEXO01000095">
    <property type="protein sequence ID" value="EGC85773.1"/>
    <property type="molecule type" value="Genomic_DNA"/>
</dbReference>
<keyword evidence="2" id="KW-1185">Reference proteome</keyword>
<comment type="caution">
    <text evidence="1">The sequence shown here is derived from an EMBL/GenBank/DDBJ whole genome shotgun (WGS) entry which is preliminary data.</text>
</comment>
<organism evidence="1 2">
    <name type="scientific">Prevotella denticola CRIS 18C-A</name>
    <dbReference type="NCBI Taxonomy" id="944557"/>
    <lineage>
        <taxon>Bacteria</taxon>
        <taxon>Pseudomonadati</taxon>
        <taxon>Bacteroidota</taxon>
        <taxon>Bacteroidia</taxon>
        <taxon>Bacteroidales</taxon>
        <taxon>Prevotellaceae</taxon>
        <taxon>Prevotella</taxon>
    </lineage>
</organism>
<evidence type="ECO:0000313" key="1">
    <source>
        <dbReference type="EMBL" id="EGC85773.1"/>
    </source>
</evidence>
<gene>
    <name evidence="1" type="ORF">HMPREF9303_2762</name>
</gene>